<evidence type="ECO:0000259" key="2">
    <source>
        <dbReference type="Pfam" id="PF14501"/>
    </source>
</evidence>
<accession>E3GPK7</accession>
<reference key="1">
    <citation type="submission" date="2010-09" db="EMBL/GenBank/DDBJ databases">
        <authorList>
            <person name="Roh H."/>
            <person name="Ko H.-J."/>
            <person name="Kim D."/>
            <person name="Choi D.G."/>
            <person name="Park S."/>
            <person name="Kim S."/>
            <person name="Kim K.H."/>
            <person name="Chang I.S."/>
            <person name="Choi I.-G."/>
        </authorList>
    </citation>
    <scope>NUCLEOTIDE SEQUENCE</scope>
    <source>
        <strain>KIST612</strain>
    </source>
</reference>
<dbReference type="InterPro" id="IPR032834">
    <property type="entry name" value="NatK-like_C"/>
</dbReference>
<gene>
    <name evidence="3" type="ordered locus">ELI_3564</name>
</gene>
<dbReference type="HOGENOM" id="CLU_020211_13_3_9"/>
<feature type="transmembrane region" description="Helical" evidence="1">
    <location>
        <begin position="6"/>
        <end position="22"/>
    </location>
</feature>
<keyword evidence="4" id="KW-1185">Reference proteome</keyword>
<feature type="domain" description="Sensor histidine kinase NatK-like C-terminal" evidence="2">
    <location>
        <begin position="325"/>
        <end position="425"/>
    </location>
</feature>
<dbReference type="Gene3D" id="3.30.565.10">
    <property type="entry name" value="Histidine kinase-like ATPase, C-terminal domain"/>
    <property type="match status" value="1"/>
</dbReference>
<dbReference type="Proteomes" id="UP000006873">
    <property type="component" value="Chromosome"/>
</dbReference>
<organism evidence="3 4">
    <name type="scientific">Eubacterium callanderi</name>
    <dbReference type="NCBI Taxonomy" id="53442"/>
    <lineage>
        <taxon>Bacteria</taxon>
        <taxon>Bacillati</taxon>
        <taxon>Bacillota</taxon>
        <taxon>Clostridia</taxon>
        <taxon>Eubacteriales</taxon>
        <taxon>Eubacteriaceae</taxon>
        <taxon>Eubacterium</taxon>
    </lineage>
</organism>
<feature type="transmembrane region" description="Helical" evidence="1">
    <location>
        <begin position="84"/>
        <end position="107"/>
    </location>
</feature>
<keyword evidence="1" id="KW-1133">Transmembrane helix</keyword>
<protein>
    <recommendedName>
        <fullName evidence="2">Sensor histidine kinase NatK-like C-terminal domain-containing protein</fullName>
    </recommendedName>
</protein>
<evidence type="ECO:0000313" key="4">
    <source>
        <dbReference type="Proteomes" id="UP000006873"/>
    </source>
</evidence>
<dbReference type="GeneID" id="68364499"/>
<feature type="transmembrane region" description="Helical" evidence="1">
    <location>
        <begin position="182"/>
        <end position="206"/>
    </location>
</feature>
<dbReference type="RefSeq" id="WP_013381830.1">
    <property type="nucleotide sequence ID" value="NC_014624.2"/>
</dbReference>
<feature type="transmembrane region" description="Helical" evidence="1">
    <location>
        <begin position="59"/>
        <end position="77"/>
    </location>
</feature>
<dbReference type="InterPro" id="IPR036890">
    <property type="entry name" value="HATPase_C_sf"/>
</dbReference>
<keyword evidence="1" id="KW-0812">Transmembrane</keyword>
<sequence>MQEIWVQAFAAVFEAVLIYYWVRAFSKNKANKRIQIIFEVAGVSVWIFISLVFLKNPLALISFTAIGCIVIFGIYHVPWKIGFVATLIFCVIMALCDVLSTYAVMMFSNESIEHIRFAPKYMLISNIITKFLLLSFVSFVYVHWKADINRLSMLRVIYLLILPIASIAILSQMLRFNDFDNPISIIMCVFGIVGLFIGNIYSFTFFEKEENLQKQQLRGLYLEQQIENQRLYYRNLEVSNEEIRKIRHDLKNAFAALSGYLNAENIEDAKKYVDKHVENLGELTYNTGHPAVDAVINNKKSRANELQIQFDVNIWLPEDLHIDEMDLCIILGNALDNALEACEKMPCGQGEIILSLRKTGEMLLINIKNTFDEKPVKDSDELVTTKKDQINHGFGLKTIHQLTKQYDGTMGYEVKNGWFCLSINLNFKDPVNSVR</sequence>
<dbReference type="GO" id="GO:0042802">
    <property type="term" value="F:identical protein binding"/>
    <property type="evidence" value="ECO:0007669"/>
    <property type="project" value="TreeGrafter"/>
</dbReference>
<feature type="transmembrane region" description="Helical" evidence="1">
    <location>
        <begin position="34"/>
        <end position="53"/>
    </location>
</feature>
<keyword evidence="1" id="KW-0472">Membrane</keyword>
<dbReference type="Pfam" id="PF14501">
    <property type="entry name" value="HATPase_c_5"/>
    <property type="match status" value="1"/>
</dbReference>
<name>E3GPK7_9FIRM</name>
<feature type="transmembrane region" description="Helical" evidence="1">
    <location>
        <begin position="127"/>
        <end position="144"/>
    </location>
</feature>
<evidence type="ECO:0000256" key="1">
    <source>
        <dbReference type="SAM" id="Phobius"/>
    </source>
</evidence>
<dbReference type="PANTHER" id="PTHR40448">
    <property type="entry name" value="TWO-COMPONENT SENSOR HISTIDINE KINASE"/>
    <property type="match status" value="1"/>
</dbReference>
<evidence type="ECO:0000313" key="3">
    <source>
        <dbReference type="EMBL" id="ADO38523.1"/>
    </source>
</evidence>
<reference evidence="3 4" key="2">
    <citation type="journal article" date="2011" name="J. Bacteriol.">
        <title>Complete genome sequence of a carbon monoxide-utilizing acetogen, Eubacterium limosum KIST612.</title>
        <authorList>
            <person name="Roh H."/>
            <person name="Ko H.J."/>
            <person name="Kim D."/>
            <person name="Choi D.G."/>
            <person name="Park S."/>
            <person name="Kim S."/>
            <person name="Chang I.S."/>
            <person name="Choi I.G."/>
        </authorList>
    </citation>
    <scope>NUCLEOTIDE SEQUENCE [LARGE SCALE GENOMIC DNA]</scope>
    <source>
        <strain evidence="3 4">KIST612</strain>
    </source>
</reference>
<feature type="transmembrane region" description="Helical" evidence="1">
    <location>
        <begin position="156"/>
        <end position="176"/>
    </location>
</feature>
<dbReference type="CDD" id="cd16935">
    <property type="entry name" value="HATPase_AgrC-ComD-like"/>
    <property type="match status" value="1"/>
</dbReference>
<dbReference type="PANTHER" id="PTHR40448:SF1">
    <property type="entry name" value="TWO-COMPONENT SENSOR HISTIDINE KINASE"/>
    <property type="match status" value="1"/>
</dbReference>
<dbReference type="eggNOG" id="COG3290">
    <property type="taxonomic scope" value="Bacteria"/>
</dbReference>
<dbReference type="SUPFAM" id="SSF55874">
    <property type="entry name" value="ATPase domain of HSP90 chaperone/DNA topoisomerase II/histidine kinase"/>
    <property type="match status" value="1"/>
</dbReference>
<dbReference type="AlphaFoldDB" id="E3GPK7"/>
<dbReference type="EMBL" id="CP002273">
    <property type="protein sequence ID" value="ADO38523.1"/>
    <property type="molecule type" value="Genomic_DNA"/>
</dbReference>
<proteinExistence type="predicted"/>
<dbReference type="KEGG" id="elm:ELI_3564"/>